<dbReference type="AlphaFoldDB" id="A0A9Q0BK10"/>
<gene>
    <name evidence="1" type="ORF">M5D96_012930</name>
</gene>
<keyword evidence="2" id="KW-1185">Reference proteome</keyword>
<sequence length="219" mass="25993">MASPCRNPQRTLKSWRLLTESLKLFTLKLGRNQQLVWFKLPGRRLFCLEERRNLNDSLGQCIAGVSLIASVVRSCHLRLDVDRMLLIVEHGQLDGQLKIHEERLRTLDRSELFESRCVMLCGRAFDLSQELIQTRMRINDFENACTQLRRRILELKLRRVQRRRLLSELVLRLRKAQDQQVPPILWRLWHCMRFLWNCVECLGHPSGKLDAINWFMAGY</sequence>
<evidence type="ECO:0000313" key="2">
    <source>
        <dbReference type="Proteomes" id="UP001059596"/>
    </source>
</evidence>
<accession>A0A9Q0BK10</accession>
<dbReference type="EMBL" id="JAMKOV010000077">
    <property type="protein sequence ID" value="KAI8034264.1"/>
    <property type="molecule type" value="Genomic_DNA"/>
</dbReference>
<dbReference type="Proteomes" id="UP001059596">
    <property type="component" value="Unassembled WGS sequence"/>
</dbReference>
<reference evidence="1" key="1">
    <citation type="journal article" date="2023" name="Genome Biol. Evol.">
        <title>Long-read-based Genome Assembly of Drosophila gunungcola Reveals Fewer Chemosensory Genes in Flower-breeding Species.</title>
        <authorList>
            <person name="Negi A."/>
            <person name="Liao B.Y."/>
            <person name="Yeh S.D."/>
        </authorList>
    </citation>
    <scope>NUCLEOTIDE SEQUENCE</scope>
    <source>
        <strain evidence="1">Sukarami</strain>
    </source>
</reference>
<organism evidence="1 2">
    <name type="scientific">Drosophila gunungcola</name>
    <name type="common">fruit fly</name>
    <dbReference type="NCBI Taxonomy" id="103775"/>
    <lineage>
        <taxon>Eukaryota</taxon>
        <taxon>Metazoa</taxon>
        <taxon>Ecdysozoa</taxon>
        <taxon>Arthropoda</taxon>
        <taxon>Hexapoda</taxon>
        <taxon>Insecta</taxon>
        <taxon>Pterygota</taxon>
        <taxon>Neoptera</taxon>
        <taxon>Endopterygota</taxon>
        <taxon>Diptera</taxon>
        <taxon>Brachycera</taxon>
        <taxon>Muscomorpha</taxon>
        <taxon>Ephydroidea</taxon>
        <taxon>Drosophilidae</taxon>
        <taxon>Drosophila</taxon>
        <taxon>Sophophora</taxon>
    </lineage>
</organism>
<name>A0A9Q0BK10_9MUSC</name>
<proteinExistence type="predicted"/>
<evidence type="ECO:0000313" key="1">
    <source>
        <dbReference type="EMBL" id="KAI8034264.1"/>
    </source>
</evidence>
<comment type="caution">
    <text evidence="1">The sequence shown here is derived from an EMBL/GenBank/DDBJ whole genome shotgun (WGS) entry which is preliminary data.</text>
</comment>
<protein>
    <submittedName>
        <fullName evidence="1">Uncharacterized protein</fullName>
    </submittedName>
</protein>